<dbReference type="EMBL" id="AEYP01065921">
    <property type="status" value="NOT_ANNOTATED_CDS"/>
    <property type="molecule type" value="Genomic_DNA"/>
</dbReference>
<organism evidence="1">
    <name type="scientific">Mustela putorius furo</name>
    <name type="common">European domestic ferret</name>
    <name type="synonym">Mustela furo</name>
    <dbReference type="NCBI Taxonomy" id="9669"/>
    <lineage>
        <taxon>Eukaryota</taxon>
        <taxon>Metazoa</taxon>
        <taxon>Chordata</taxon>
        <taxon>Craniata</taxon>
        <taxon>Vertebrata</taxon>
        <taxon>Euteleostomi</taxon>
        <taxon>Mammalia</taxon>
        <taxon>Eutheria</taxon>
        <taxon>Laurasiatheria</taxon>
        <taxon>Carnivora</taxon>
        <taxon>Caniformia</taxon>
        <taxon>Musteloidea</taxon>
        <taxon>Mustelidae</taxon>
        <taxon>Mustelinae</taxon>
        <taxon>Mustela</taxon>
    </lineage>
</organism>
<dbReference type="InParanoid" id="M3YMK7"/>
<evidence type="ECO:0000313" key="1">
    <source>
        <dbReference type="Ensembl" id="ENSMPUP00000012564.1"/>
    </source>
</evidence>
<dbReference type="Ensembl" id="ENSMPUT00000012767.1">
    <property type="protein sequence ID" value="ENSMPUP00000012564.1"/>
    <property type="gene ID" value="ENSMPUG00000012658.1"/>
</dbReference>
<protein>
    <submittedName>
        <fullName evidence="1">Uncharacterized protein</fullName>
    </submittedName>
</protein>
<name>M3YMK7_MUSPF</name>
<proteinExistence type="predicted"/>
<reference evidence="1" key="1">
    <citation type="submission" date="2024-06" db="UniProtKB">
        <authorList>
            <consortium name="Ensembl"/>
        </authorList>
    </citation>
    <scope>IDENTIFICATION</scope>
</reference>
<accession>M3YMK7</accession>
<dbReference type="eggNOG" id="KOG1648">
    <property type="taxonomic scope" value="Eukaryota"/>
</dbReference>
<dbReference type="HOGENOM" id="CLU_2526890_0_0_1"/>
<dbReference type="AlphaFoldDB" id="M3YMK7"/>
<dbReference type="EMBL" id="AEYP01065922">
    <property type="status" value="NOT_ANNOTATED_CDS"/>
    <property type="molecule type" value="Genomic_DNA"/>
</dbReference>
<sequence length="84" mass="9543">MDGLPTCRHQSTMRTHLSPPVNQIIMCPDLPCDAGHGLKVIIWEQHLQDSKKYDLILLVKILQLMTPKLHLGGEGQFLHSMIFN</sequence>
<dbReference type="STRING" id="9669.ENSMPUP00000012564"/>